<keyword evidence="4" id="KW-0472">Membrane</keyword>
<dbReference type="PANTHER" id="PTHR10983">
    <property type="entry name" value="1-ACYLGLYCEROL-3-PHOSPHATE ACYLTRANSFERASE-RELATED"/>
    <property type="match status" value="1"/>
</dbReference>
<dbReference type="InterPro" id="IPR032098">
    <property type="entry name" value="Acyltransf_C"/>
</dbReference>
<dbReference type="GO" id="GO:0003841">
    <property type="term" value="F:1-acylglycerol-3-phosphate O-acyltransferase activity"/>
    <property type="evidence" value="ECO:0007669"/>
    <property type="project" value="TreeGrafter"/>
</dbReference>
<dbReference type="GO" id="GO:0012505">
    <property type="term" value="C:endomembrane system"/>
    <property type="evidence" value="ECO:0007669"/>
    <property type="project" value="TreeGrafter"/>
</dbReference>
<feature type="transmembrane region" description="Helical" evidence="4">
    <location>
        <begin position="53"/>
        <end position="72"/>
    </location>
</feature>
<feature type="domain" description="Phospholipid/glycerol acyltransferase" evidence="5">
    <location>
        <begin position="94"/>
        <end position="216"/>
    </location>
</feature>
<evidence type="ECO:0000256" key="1">
    <source>
        <dbReference type="ARBA" id="ARBA00008655"/>
    </source>
</evidence>
<keyword evidence="2 6" id="KW-0808">Transferase</keyword>
<evidence type="ECO:0000256" key="3">
    <source>
        <dbReference type="ARBA" id="ARBA00023315"/>
    </source>
</evidence>
<comment type="similarity">
    <text evidence="1">Belongs to the 1-acyl-sn-glycerol-3-phosphate acyltransferase family.</text>
</comment>
<keyword evidence="4" id="KW-1133">Transmembrane helix</keyword>
<evidence type="ECO:0000313" key="6">
    <source>
        <dbReference type="EMBL" id="LAB67797.1"/>
    </source>
</evidence>
<feature type="transmembrane region" description="Helical" evidence="4">
    <location>
        <begin position="14"/>
        <end position="41"/>
    </location>
</feature>
<dbReference type="CDD" id="cd07990">
    <property type="entry name" value="LPLAT_LCLAT1-like"/>
    <property type="match status" value="1"/>
</dbReference>
<evidence type="ECO:0000256" key="4">
    <source>
        <dbReference type="SAM" id="Phobius"/>
    </source>
</evidence>
<dbReference type="InterPro" id="IPR002123">
    <property type="entry name" value="Plipid/glycerol_acylTrfase"/>
</dbReference>
<accession>A0A2P2I179</accession>
<keyword evidence="3 6" id="KW-0012">Acyltransferase</keyword>
<proteinExistence type="evidence at transcript level"/>
<organism evidence="6">
    <name type="scientific">Hirondellea gigas</name>
    <dbReference type="NCBI Taxonomy" id="1518452"/>
    <lineage>
        <taxon>Eukaryota</taxon>
        <taxon>Metazoa</taxon>
        <taxon>Ecdysozoa</taxon>
        <taxon>Arthropoda</taxon>
        <taxon>Crustacea</taxon>
        <taxon>Multicrustacea</taxon>
        <taxon>Malacostraca</taxon>
        <taxon>Eumalacostraca</taxon>
        <taxon>Peracarida</taxon>
        <taxon>Amphipoda</taxon>
        <taxon>Amphilochidea</taxon>
        <taxon>Lysianassida</taxon>
        <taxon>Lysianassidira</taxon>
        <taxon>Lysianassoidea</taxon>
        <taxon>Lysianassidae</taxon>
        <taxon>Hirondellea</taxon>
    </lineage>
</organism>
<dbReference type="EMBL" id="IACF01002132">
    <property type="protein sequence ID" value="LAB67797.1"/>
    <property type="molecule type" value="mRNA"/>
</dbReference>
<evidence type="ECO:0000256" key="2">
    <source>
        <dbReference type="ARBA" id="ARBA00022679"/>
    </source>
</evidence>
<protein>
    <submittedName>
        <fullName evidence="6">1-acyl-sn-glycerol-3-phosphate acyltransferase delta-like</fullName>
    </submittedName>
</protein>
<feature type="transmembrane region" description="Helical" evidence="4">
    <location>
        <begin position="343"/>
        <end position="363"/>
    </location>
</feature>
<evidence type="ECO:0000259" key="5">
    <source>
        <dbReference type="SMART" id="SM00563"/>
    </source>
</evidence>
<dbReference type="SUPFAM" id="SSF69593">
    <property type="entry name" value="Glycerol-3-phosphate (1)-acyltransferase"/>
    <property type="match status" value="1"/>
</dbReference>
<feature type="transmembrane region" description="Helical" evidence="4">
    <location>
        <begin position="319"/>
        <end position="337"/>
    </location>
</feature>
<keyword evidence="4" id="KW-0812">Transmembrane</keyword>
<dbReference type="AlphaFoldDB" id="A0A2P2I179"/>
<name>A0A2P2I179_9CRUS</name>
<dbReference type="PANTHER" id="PTHR10983:SF24">
    <property type="entry name" value="1-ACYLGLYCEROL-3-PHOSPHATE O-ACYLTRANSFERASE 3, ISOFORM E-RELATED"/>
    <property type="match status" value="1"/>
</dbReference>
<dbReference type="SMART" id="SM00563">
    <property type="entry name" value="PlsC"/>
    <property type="match status" value="1"/>
</dbReference>
<reference evidence="6" key="1">
    <citation type="journal article" date="2018" name="Biosci. Biotechnol. Biochem.">
        <title>Polysaccharide hydrolase of the hadal zone amphipods Hirondellea gigas.</title>
        <authorList>
            <person name="Kobayashi H."/>
            <person name="Nagahama T."/>
            <person name="Arai W."/>
            <person name="Sasagawa Y."/>
            <person name="Umeda M."/>
            <person name="Hayashi T."/>
            <person name="Nikaido I."/>
            <person name="Watanabe H."/>
            <person name="Oguri K."/>
            <person name="Kitazato H."/>
            <person name="Fujioka K."/>
            <person name="Kido Y."/>
            <person name="Takami H."/>
        </authorList>
    </citation>
    <scope>NUCLEOTIDE SEQUENCE</scope>
    <source>
        <tissue evidence="6">Whole body</tissue>
    </source>
</reference>
<dbReference type="Pfam" id="PF01553">
    <property type="entry name" value="Acyltransferase"/>
    <property type="match status" value="1"/>
</dbReference>
<dbReference type="Pfam" id="PF16076">
    <property type="entry name" value="Acyltransf_C"/>
    <property type="match status" value="1"/>
</dbReference>
<sequence>MWAIEDFTEIRRWYLFHVILCVSFFLSSLIINAIQMILYITIRPISKSLYRTINYYLMYSIMAQIMFLSEWWSMSEVRLHADEKTKALLGKEHALIIMNHTYEVDWLMGWMVADSAKCLGAAKVFVKKMMQYVPTIGWAWRCSDIIFLSRNWQEDKSVMQTQVKEFHDYPYPVWMLLFAEGTRFTPEKHEASMKFAKERGLPQLKRLLIPRTRGFIQCAQSLKGHFPAIYCVTAAFNTKEGAEPSILSMLRGHKVIADMYIRRLPLSEVPTGDDEATAEYLQQLYQSKDKLLDSYCNTGSFSKESGMEDYKPIILQRRYASLLNVVFWVTFITYWSLRLLHGANILLQCFAAGIILIACVGLYKLIGLTKIKKGSQYGSSSPGSSTDSKKKE</sequence>